<proteinExistence type="inferred from homology"/>
<dbReference type="PANTHER" id="PTHR42810:SF4">
    <property type="entry name" value="URIC ACID TRANSPORTER UACT"/>
    <property type="match status" value="1"/>
</dbReference>
<feature type="transmembrane region" description="Helical" evidence="8">
    <location>
        <begin position="53"/>
        <end position="70"/>
    </location>
</feature>
<gene>
    <name evidence="9" type="ORF">AM592_10050</name>
</gene>
<feature type="transmembrane region" description="Helical" evidence="8">
    <location>
        <begin position="77"/>
        <end position="101"/>
    </location>
</feature>
<evidence type="ECO:0000256" key="7">
    <source>
        <dbReference type="ARBA" id="ARBA00023136"/>
    </source>
</evidence>
<reference evidence="9 10" key="2">
    <citation type="journal article" date="2016" name="Int. J. Syst. Evol. Microbiol.">
        <title>Bacillus gobiensis sp. nov., isolated from a soil sample.</title>
        <authorList>
            <person name="Liu B."/>
            <person name="Liu G.H."/>
            <person name="Cetin S."/>
            <person name="Schumann P."/>
            <person name="Pan Z.Z."/>
            <person name="Chen Q.Q."/>
        </authorList>
    </citation>
    <scope>NUCLEOTIDE SEQUENCE [LARGE SCALE GENOMIC DNA]</scope>
    <source>
        <strain evidence="9 10">FJAT-4402</strain>
    </source>
</reference>
<accession>A0A0M4FRD1</accession>
<comment type="similarity">
    <text evidence="2">Belongs to the nucleobase:cation symporter-2 (NCS2) (TC 2.A.40) family.</text>
</comment>
<organism evidence="9 10">
    <name type="scientific">Bacillus gobiensis</name>
    <dbReference type="NCBI Taxonomy" id="1441095"/>
    <lineage>
        <taxon>Bacteria</taxon>
        <taxon>Bacillati</taxon>
        <taxon>Bacillota</taxon>
        <taxon>Bacilli</taxon>
        <taxon>Bacillales</taxon>
        <taxon>Bacillaceae</taxon>
        <taxon>Bacillus</taxon>
    </lineage>
</organism>
<dbReference type="PATRIC" id="fig|1441095.3.peg.2212"/>
<dbReference type="PANTHER" id="PTHR42810">
    <property type="entry name" value="PURINE PERMEASE C1399.01C-RELATED"/>
    <property type="match status" value="1"/>
</dbReference>
<evidence type="ECO:0000256" key="6">
    <source>
        <dbReference type="ARBA" id="ARBA00022989"/>
    </source>
</evidence>
<keyword evidence="5 8" id="KW-0812">Transmembrane</keyword>
<keyword evidence="7 8" id="KW-0472">Membrane</keyword>
<dbReference type="PROSITE" id="PS01116">
    <property type="entry name" value="XANTH_URACIL_PERMASE"/>
    <property type="match status" value="1"/>
</dbReference>
<dbReference type="InterPro" id="IPR006042">
    <property type="entry name" value="Xan_ur_permease"/>
</dbReference>
<keyword evidence="10" id="KW-1185">Reference proteome</keyword>
<keyword evidence="4" id="KW-1003">Cell membrane</keyword>
<evidence type="ECO:0000256" key="2">
    <source>
        <dbReference type="ARBA" id="ARBA00008821"/>
    </source>
</evidence>
<sequence>MQKNREGFSLDRKKINPFTLASLGIQHVLAMYAGAILVPLTVGRALNLSSHDLAYLVAIDLLTCGIATLLQAWNNKWFGIGLPVVLGSSFVALTPMIAIGSQYGVNAIYGAIIAAGLFVLLFAGFFGKLLKLFPPVVTGSVVTMIGLSLVPSAIRNMAGGAGSDDFGAPANLLLAFGVMVLILFLNRVFTGFLRTLSVLIGIVAGTIAGFFMGKVDLSGVAEASWVHIPTPFYFGAPSFEIGPILTMILVSIVIIIESTGVFLALSKICDRKLDEKDFSKGYRAEGLAITLGGIFNAFPYNTFAQNVGLVQLSKVKTKHVVVVAGFVLVFLGLIPKIAELATIIPAPVLGGAMVVLFGMVISSGIKMLSAVNLNAQSNLLIIACSLSLGLGVTVVPDLFSQLPEALKIFVSDGIITGSLTAIVLNLFFHMKTKKNAVPFEKTVHSETS</sequence>
<dbReference type="InterPro" id="IPR006043">
    <property type="entry name" value="NCS2"/>
</dbReference>
<dbReference type="STRING" id="1441095.AM592_10050"/>
<dbReference type="GO" id="GO:0042907">
    <property type="term" value="F:xanthine transmembrane transporter activity"/>
    <property type="evidence" value="ECO:0007669"/>
    <property type="project" value="TreeGrafter"/>
</dbReference>
<dbReference type="GO" id="GO:0005886">
    <property type="term" value="C:plasma membrane"/>
    <property type="evidence" value="ECO:0007669"/>
    <property type="project" value="UniProtKB-SubCell"/>
</dbReference>
<name>A0A0M4FRD1_9BACI</name>
<evidence type="ECO:0000256" key="8">
    <source>
        <dbReference type="SAM" id="Phobius"/>
    </source>
</evidence>
<feature type="transmembrane region" description="Helical" evidence="8">
    <location>
        <begin position="133"/>
        <end position="154"/>
    </location>
</feature>
<dbReference type="OrthoDB" id="9805749at2"/>
<dbReference type="AlphaFoldDB" id="A0A0M4FRD1"/>
<dbReference type="EMBL" id="CP012600">
    <property type="protein sequence ID" value="ALC81909.1"/>
    <property type="molecule type" value="Genomic_DNA"/>
</dbReference>
<feature type="transmembrane region" description="Helical" evidence="8">
    <location>
        <begin position="344"/>
        <end position="365"/>
    </location>
</feature>
<keyword evidence="3" id="KW-0813">Transport</keyword>
<dbReference type="InterPro" id="IPR017588">
    <property type="entry name" value="UacT-like"/>
</dbReference>
<feature type="transmembrane region" description="Helical" evidence="8">
    <location>
        <begin position="320"/>
        <end position="338"/>
    </location>
</feature>
<keyword evidence="6 8" id="KW-1133">Transmembrane helix</keyword>
<comment type="subcellular location">
    <subcellularLocation>
        <location evidence="1">Cell membrane</location>
        <topology evidence="1">Multi-pass membrane protein</topology>
    </subcellularLocation>
</comment>
<dbReference type="NCBIfam" id="TIGR00801">
    <property type="entry name" value="ncs2"/>
    <property type="match status" value="1"/>
</dbReference>
<dbReference type="NCBIfam" id="TIGR03173">
    <property type="entry name" value="pbuX"/>
    <property type="match status" value="1"/>
</dbReference>
<evidence type="ECO:0000313" key="10">
    <source>
        <dbReference type="Proteomes" id="UP000067625"/>
    </source>
</evidence>
<feature type="transmembrane region" description="Helical" evidence="8">
    <location>
        <begin position="192"/>
        <end position="212"/>
    </location>
</feature>
<dbReference type="Pfam" id="PF00860">
    <property type="entry name" value="Xan_ur_permease"/>
    <property type="match status" value="1"/>
</dbReference>
<feature type="transmembrane region" description="Helical" evidence="8">
    <location>
        <begin position="166"/>
        <end position="185"/>
    </location>
</feature>
<feature type="transmembrane region" description="Helical" evidence="8">
    <location>
        <begin position="20"/>
        <end position="41"/>
    </location>
</feature>
<evidence type="ECO:0000256" key="3">
    <source>
        <dbReference type="ARBA" id="ARBA00022448"/>
    </source>
</evidence>
<dbReference type="Proteomes" id="UP000067625">
    <property type="component" value="Chromosome"/>
</dbReference>
<evidence type="ECO:0000313" key="9">
    <source>
        <dbReference type="EMBL" id="ALC81909.1"/>
    </source>
</evidence>
<reference evidence="10" key="1">
    <citation type="submission" date="2015-08" db="EMBL/GenBank/DDBJ databases">
        <title>Genome sequencing project for genomic taxonomy and phylogenomics of Bacillus-like bacteria.</title>
        <authorList>
            <person name="Liu B."/>
            <person name="Wang J."/>
            <person name="Zhu Y."/>
            <person name="Liu G."/>
            <person name="Chen Q."/>
            <person name="Chen Z."/>
            <person name="Lan J."/>
            <person name="Che J."/>
            <person name="Ge C."/>
            <person name="Shi H."/>
            <person name="Pan Z."/>
            <person name="Liu X."/>
        </authorList>
    </citation>
    <scope>NUCLEOTIDE SEQUENCE [LARGE SCALE GENOMIC DNA]</scope>
    <source>
        <strain evidence="10">FJAT-4402</strain>
    </source>
</reference>
<dbReference type="NCBIfam" id="NF037981">
    <property type="entry name" value="NCS2_1"/>
    <property type="match status" value="1"/>
</dbReference>
<evidence type="ECO:0000256" key="5">
    <source>
        <dbReference type="ARBA" id="ARBA00022692"/>
    </source>
</evidence>
<protein>
    <submittedName>
        <fullName evidence="9">Uric acid permease PucJ</fullName>
    </submittedName>
</protein>
<evidence type="ECO:0000256" key="1">
    <source>
        <dbReference type="ARBA" id="ARBA00004651"/>
    </source>
</evidence>
<feature type="transmembrane region" description="Helical" evidence="8">
    <location>
        <begin position="107"/>
        <end position="126"/>
    </location>
</feature>
<feature type="transmembrane region" description="Helical" evidence="8">
    <location>
        <begin position="377"/>
        <end position="396"/>
    </location>
</feature>
<feature type="transmembrane region" description="Helical" evidence="8">
    <location>
        <begin position="241"/>
        <end position="265"/>
    </location>
</feature>
<feature type="transmembrane region" description="Helical" evidence="8">
    <location>
        <begin position="408"/>
        <end position="428"/>
    </location>
</feature>
<evidence type="ECO:0000256" key="4">
    <source>
        <dbReference type="ARBA" id="ARBA00022475"/>
    </source>
</evidence>